<evidence type="ECO:0000256" key="4">
    <source>
        <dbReference type="ARBA" id="ARBA00022989"/>
    </source>
</evidence>
<keyword evidence="5 7" id="KW-0472">Membrane</keyword>
<dbReference type="PROSITE" id="PS00409">
    <property type="entry name" value="PROKAR_NTER_METHYL"/>
    <property type="match status" value="1"/>
</dbReference>
<dbReference type="NCBIfam" id="TIGR02532">
    <property type="entry name" value="IV_pilin_GFxxxE"/>
    <property type="match status" value="1"/>
</dbReference>
<feature type="region of interest" description="Disordered" evidence="6">
    <location>
        <begin position="149"/>
        <end position="168"/>
    </location>
</feature>
<dbReference type="SUPFAM" id="SSF54523">
    <property type="entry name" value="Pili subunits"/>
    <property type="match status" value="1"/>
</dbReference>
<gene>
    <name evidence="8" type="ORF">M972_111158</name>
</gene>
<feature type="transmembrane region" description="Helical" evidence="7">
    <location>
        <begin position="12"/>
        <end position="38"/>
    </location>
</feature>
<evidence type="ECO:0000256" key="3">
    <source>
        <dbReference type="ARBA" id="ARBA00022692"/>
    </source>
</evidence>
<dbReference type="Pfam" id="PF07963">
    <property type="entry name" value="N_methyl"/>
    <property type="match status" value="1"/>
</dbReference>
<evidence type="ECO:0000256" key="6">
    <source>
        <dbReference type="SAM" id="MobiDB-lite"/>
    </source>
</evidence>
<feature type="compositionally biased region" description="Low complexity" evidence="6">
    <location>
        <begin position="159"/>
        <end position="168"/>
    </location>
</feature>
<dbReference type="PANTHER" id="PTHR30093:SF44">
    <property type="entry name" value="TYPE II SECRETION SYSTEM CORE PROTEIN G"/>
    <property type="match status" value="1"/>
</dbReference>
<reference evidence="8 9" key="1">
    <citation type="submission" date="2017-09" db="EMBL/GenBank/DDBJ databases">
        <title>Evaluation of Pacific Biosciences Sequencing Technology to Finishing C. thermocellum Genome Sequences.</title>
        <authorList>
            <person name="Brown S."/>
        </authorList>
    </citation>
    <scope>NUCLEOTIDE SEQUENCE [LARGE SCALE GENOMIC DNA]</scope>
    <source>
        <strain evidence="8 9">AD2</strain>
    </source>
</reference>
<comment type="caution">
    <text evidence="8">The sequence shown here is derived from an EMBL/GenBank/DDBJ whole genome shotgun (WGS) entry which is preliminary data.</text>
</comment>
<evidence type="ECO:0000313" key="9">
    <source>
        <dbReference type="Proteomes" id="UP000223596"/>
    </source>
</evidence>
<dbReference type="InterPro" id="IPR045584">
    <property type="entry name" value="Pilin-like"/>
</dbReference>
<keyword evidence="2" id="KW-0488">Methylation</keyword>
<sequence>MKKMLKNQKGFSLVELLIVIAIMGVLAAIAFSMFAGVLGNAKRRADERTADQIAKALSLYMTDSGDVNLTAFEDNSDPKVIIRQLQEKIAYTPVDEEGNPVGDEKYYGPYLTPKEGDTPAYENFAPQFKNHLGYKIVYYPSLQKADVKPVEEGNENGDEVGVFNGEEE</sequence>
<accession>A0AB36TER4</accession>
<dbReference type="GO" id="GO:0016020">
    <property type="term" value="C:membrane"/>
    <property type="evidence" value="ECO:0007669"/>
    <property type="project" value="UniProtKB-SubCell"/>
</dbReference>
<dbReference type="Proteomes" id="UP000223596">
    <property type="component" value="Unassembled WGS sequence"/>
</dbReference>
<dbReference type="EMBL" id="PDBW01000001">
    <property type="protein sequence ID" value="PFH02387.1"/>
    <property type="molecule type" value="Genomic_DNA"/>
</dbReference>
<dbReference type="RefSeq" id="WP_003515760.1">
    <property type="nucleotide sequence ID" value="NZ_CP013828.1"/>
</dbReference>
<evidence type="ECO:0000256" key="7">
    <source>
        <dbReference type="SAM" id="Phobius"/>
    </source>
</evidence>
<evidence type="ECO:0000256" key="5">
    <source>
        <dbReference type="ARBA" id="ARBA00023136"/>
    </source>
</evidence>
<evidence type="ECO:0000256" key="2">
    <source>
        <dbReference type="ARBA" id="ARBA00022481"/>
    </source>
</evidence>
<organism evidence="8 9">
    <name type="scientific">Acetivibrio thermocellus AD2</name>
    <dbReference type="NCBI Taxonomy" id="1138384"/>
    <lineage>
        <taxon>Bacteria</taxon>
        <taxon>Bacillati</taxon>
        <taxon>Bacillota</taxon>
        <taxon>Clostridia</taxon>
        <taxon>Eubacteriales</taxon>
        <taxon>Oscillospiraceae</taxon>
        <taxon>Acetivibrio</taxon>
    </lineage>
</organism>
<proteinExistence type="predicted"/>
<name>A0AB36TER4_ACETH</name>
<dbReference type="InterPro" id="IPR012902">
    <property type="entry name" value="N_methyl_site"/>
</dbReference>
<evidence type="ECO:0000313" key="8">
    <source>
        <dbReference type="EMBL" id="PFH02387.1"/>
    </source>
</evidence>
<protein>
    <submittedName>
        <fullName evidence="8">Type IV pilus assembly protein PilA</fullName>
    </submittedName>
</protein>
<keyword evidence="3 7" id="KW-0812">Transmembrane</keyword>
<comment type="subcellular location">
    <subcellularLocation>
        <location evidence="1">Membrane</location>
        <topology evidence="1">Single-pass membrane protein</topology>
    </subcellularLocation>
</comment>
<evidence type="ECO:0000256" key="1">
    <source>
        <dbReference type="ARBA" id="ARBA00004167"/>
    </source>
</evidence>
<dbReference type="AlphaFoldDB" id="A0AB36TER4"/>
<dbReference type="PANTHER" id="PTHR30093">
    <property type="entry name" value="GENERAL SECRETION PATHWAY PROTEIN G"/>
    <property type="match status" value="1"/>
</dbReference>
<dbReference type="Gene3D" id="3.30.700.10">
    <property type="entry name" value="Glycoprotein, Type 4 Pilin"/>
    <property type="match status" value="1"/>
</dbReference>
<keyword evidence="4 7" id="KW-1133">Transmembrane helix</keyword>